<dbReference type="PROSITE" id="PS50110">
    <property type="entry name" value="RESPONSE_REGULATORY"/>
    <property type="match status" value="1"/>
</dbReference>
<dbReference type="InterPro" id="IPR036388">
    <property type="entry name" value="WH-like_DNA-bd_sf"/>
</dbReference>
<dbReference type="InterPro" id="IPR039420">
    <property type="entry name" value="WalR-like"/>
</dbReference>
<dbReference type="SMART" id="SM00448">
    <property type="entry name" value="REC"/>
    <property type="match status" value="1"/>
</dbReference>
<feature type="DNA-binding region" description="OmpR/PhoB-type" evidence="7">
    <location>
        <begin position="124"/>
        <end position="223"/>
    </location>
</feature>
<dbReference type="InterPro" id="IPR001867">
    <property type="entry name" value="OmpR/PhoB-type_DNA-bd"/>
</dbReference>
<dbReference type="RefSeq" id="WP_200354172.1">
    <property type="nucleotide sequence ID" value="NZ_JAENIL010000005.1"/>
</dbReference>
<dbReference type="SMART" id="SM00862">
    <property type="entry name" value="Trans_reg_C"/>
    <property type="match status" value="1"/>
</dbReference>
<dbReference type="GO" id="GO:0000156">
    <property type="term" value="F:phosphorelay response regulator activity"/>
    <property type="evidence" value="ECO:0007669"/>
    <property type="project" value="TreeGrafter"/>
</dbReference>
<evidence type="ECO:0000256" key="7">
    <source>
        <dbReference type="PROSITE-ProRule" id="PRU01091"/>
    </source>
</evidence>
<feature type="domain" description="OmpR/PhoB-type" evidence="9">
    <location>
        <begin position="124"/>
        <end position="223"/>
    </location>
</feature>
<dbReference type="PROSITE" id="PS51755">
    <property type="entry name" value="OMPR_PHOB"/>
    <property type="match status" value="1"/>
</dbReference>
<dbReference type="Gene3D" id="3.40.50.2300">
    <property type="match status" value="1"/>
</dbReference>
<dbReference type="InterPro" id="IPR011006">
    <property type="entry name" value="CheY-like_superfamily"/>
</dbReference>
<evidence type="ECO:0000313" key="11">
    <source>
        <dbReference type="Proteomes" id="UP000617628"/>
    </source>
</evidence>
<dbReference type="Gene3D" id="1.10.10.10">
    <property type="entry name" value="Winged helix-like DNA-binding domain superfamily/Winged helix DNA-binding domain"/>
    <property type="match status" value="1"/>
</dbReference>
<evidence type="ECO:0000256" key="4">
    <source>
        <dbReference type="ARBA" id="ARBA00023125"/>
    </source>
</evidence>
<keyword evidence="5" id="KW-0804">Transcription</keyword>
<keyword evidence="2" id="KW-0902">Two-component regulatory system</keyword>
<evidence type="ECO:0000259" key="9">
    <source>
        <dbReference type="PROSITE" id="PS51755"/>
    </source>
</evidence>
<evidence type="ECO:0000259" key="8">
    <source>
        <dbReference type="PROSITE" id="PS50110"/>
    </source>
</evidence>
<evidence type="ECO:0000256" key="5">
    <source>
        <dbReference type="ARBA" id="ARBA00023163"/>
    </source>
</evidence>
<dbReference type="GO" id="GO:0006355">
    <property type="term" value="P:regulation of DNA-templated transcription"/>
    <property type="evidence" value="ECO:0007669"/>
    <property type="project" value="InterPro"/>
</dbReference>
<keyword evidence="1 6" id="KW-0597">Phosphoprotein</keyword>
<keyword evidence="4 7" id="KW-0238">DNA-binding</keyword>
<feature type="modified residue" description="4-aspartylphosphate" evidence="6">
    <location>
        <position position="51"/>
    </location>
</feature>
<keyword evidence="3" id="KW-0805">Transcription regulation</keyword>
<keyword evidence="11" id="KW-1185">Reference proteome</keyword>
<evidence type="ECO:0000256" key="2">
    <source>
        <dbReference type="ARBA" id="ARBA00023012"/>
    </source>
</evidence>
<dbReference type="PANTHER" id="PTHR48111:SF22">
    <property type="entry name" value="REGULATOR OF RPOS"/>
    <property type="match status" value="1"/>
</dbReference>
<dbReference type="InterPro" id="IPR001789">
    <property type="entry name" value="Sig_transdc_resp-reg_receiver"/>
</dbReference>
<evidence type="ECO:0000256" key="3">
    <source>
        <dbReference type="ARBA" id="ARBA00023015"/>
    </source>
</evidence>
<reference evidence="10" key="1">
    <citation type="submission" date="2021-01" db="EMBL/GenBank/DDBJ databases">
        <title>Modified the classification status of verrucomicrobia.</title>
        <authorList>
            <person name="Feng X."/>
        </authorList>
    </citation>
    <scope>NUCLEOTIDE SEQUENCE</scope>
    <source>
        <strain evidence="10">KCTC 13126</strain>
    </source>
</reference>
<dbReference type="EMBL" id="JAENIL010000005">
    <property type="protein sequence ID" value="MBK1875956.1"/>
    <property type="molecule type" value="Genomic_DNA"/>
</dbReference>
<feature type="domain" description="Response regulatory" evidence="8">
    <location>
        <begin position="2"/>
        <end position="116"/>
    </location>
</feature>
<dbReference type="AlphaFoldDB" id="A0A934RWA1"/>
<dbReference type="Proteomes" id="UP000617628">
    <property type="component" value="Unassembled WGS sequence"/>
</dbReference>
<organism evidence="10 11">
    <name type="scientific">Pelagicoccus mobilis</name>
    <dbReference type="NCBI Taxonomy" id="415221"/>
    <lineage>
        <taxon>Bacteria</taxon>
        <taxon>Pseudomonadati</taxon>
        <taxon>Verrucomicrobiota</taxon>
        <taxon>Opitutia</taxon>
        <taxon>Puniceicoccales</taxon>
        <taxon>Pelagicoccaceae</taxon>
        <taxon>Pelagicoccus</taxon>
    </lineage>
</organism>
<evidence type="ECO:0000313" key="10">
    <source>
        <dbReference type="EMBL" id="MBK1875956.1"/>
    </source>
</evidence>
<protein>
    <submittedName>
        <fullName evidence="10">Response regulator transcription factor</fullName>
    </submittedName>
</protein>
<dbReference type="CDD" id="cd00383">
    <property type="entry name" value="trans_reg_C"/>
    <property type="match status" value="1"/>
</dbReference>
<comment type="caution">
    <text evidence="10">The sequence shown here is derived from an EMBL/GenBank/DDBJ whole genome shotgun (WGS) entry which is preliminary data.</text>
</comment>
<proteinExistence type="predicted"/>
<sequence length="226" mass="25363">MRVLVVEDTVQIRKSVVRALRASGYRVDESGDGEEGLWLAEENDYDVAILDIMLPGIDGREALKRLRGSGKDTPVLFLTALDAIEDRVEGLRMGADDYLVKPFVIDELLARVEALSRRRYQQCVSTVSVGDLEMDRSARIVTRGGKELTMSPQSFALLEYLMLRSGQVVTRGEIEEKIYDELASPMSNVVEKAVYLLRKAISVDENDVTTIQTRRGMGYVLKESDR</sequence>
<evidence type="ECO:0000256" key="1">
    <source>
        <dbReference type="ARBA" id="ARBA00022553"/>
    </source>
</evidence>
<dbReference type="GO" id="GO:0000976">
    <property type="term" value="F:transcription cis-regulatory region binding"/>
    <property type="evidence" value="ECO:0007669"/>
    <property type="project" value="TreeGrafter"/>
</dbReference>
<dbReference type="Pfam" id="PF00072">
    <property type="entry name" value="Response_reg"/>
    <property type="match status" value="1"/>
</dbReference>
<gene>
    <name evidence="10" type="ORF">JIN87_03690</name>
</gene>
<accession>A0A934RWA1</accession>
<dbReference type="FunFam" id="3.40.50.2300:FF:000002">
    <property type="entry name" value="DNA-binding response regulator PhoP"/>
    <property type="match status" value="1"/>
</dbReference>
<name>A0A934RWA1_9BACT</name>
<dbReference type="GO" id="GO:0005829">
    <property type="term" value="C:cytosol"/>
    <property type="evidence" value="ECO:0007669"/>
    <property type="project" value="TreeGrafter"/>
</dbReference>
<dbReference type="PANTHER" id="PTHR48111">
    <property type="entry name" value="REGULATOR OF RPOS"/>
    <property type="match status" value="1"/>
</dbReference>
<dbReference type="SUPFAM" id="SSF52172">
    <property type="entry name" value="CheY-like"/>
    <property type="match status" value="1"/>
</dbReference>
<evidence type="ECO:0000256" key="6">
    <source>
        <dbReference type="PROSITE-ProRule" id="PRU00169"/>
    </source>
</evidence>
<dbReference type="Gene3D" id="6.10.250.690">
    <property type="match status" value="1"/>
</dbReference>
<dbReference type="GO" id="GO:0032993">
    <property type="term" value="C:protein-DNA complex"/>
    <property type="evidence" value="ECO:0007669"/>
    <property type="project" value="TreeGrafter"/>
</dbReference>
<dbReference type="Pfam" id="PF00486">
    <property type="entry name" value="Trans_reg_C"/>
    <property type="match status" value="1"/>
</dbReference>